<proteinExistence type="predicted"/>
<evidence type="ECO:0000313" key="3">
    <source>
        <dbReference type="Proteomes" id="UP000265836"/>
    </source>
</evidence>
<dbReference type="EMBL" id="QXDA01000004">
    <property type="protein sequence ID" value="RIA22251.1"/>
    <property type="molecule type" value="Genomic_DNA"/>
</dbReference>
<dbReference type="Proteomes" id="UP000265836">
    <property type="component" value="Unassembled WGS sequence"/>
</dbReference>
<protein>
    <recommendedName>
        <fullName evidence="4">Lipoprotein</fullName>
    </recommendedName>
</protein>
<organism evidence="2 3">
    <name type="scientific">Ectopseudomonas oleovorans</name>
    <name type="common">Pseudomonas oleovorans</name>
    <dbReference type="NCBI Taxonomy" id="301"/>
    <lineage>
        <taxon>Bacteria</taxon>
        <taxon>Pseudomonadati</taxon>
        <taxon>Pseudomonadota</taxon>
        <taxon>Gammaproteobacteria</taxon>
        <taxon>Pseudomonadales</taxon>
        <taxon>Pseudomonadaceae</taxon>
        <taxon>Ectopseudomonas</taxon>
    </lineage>
</organism>
<gene>
    <name evidence="2" type="ORF">DFO61_2925</name>
</gene>
<accession>A0A397MKS5</accession>
<feature type="signal peptide" evidence="1">
    <location>
        <begin position="1"/>
        <end position="21"/>
    </location>
</feature>
<evidence type="ECO:0000313" key="2">
    <source>
        <dbReference type="EMBL" id="RIA22251.1"/>
    </source>
</evidence>
<keyword evidence="1" id="KW-0732">Signal</keyword>
<reference evidence="2 3" key="1">
    <citation type="submission" date="2018-08" db="EMBL/GenBank/DDBJ databases">
        <title>Genome sequencing of rice bacterial endophytes.</title>
        <authorList>
            <person name="Venturi V."/>
        </authorList>
    </citation>
    <scope>NUCLEOTIDE SEQUENCE [LARGE SCALE GENOMIC DNA]</scope>
    <source>
        <strain evidence="2 3">E1205</strain>
    </source>
</reference>
<dbReference type="AlphaFoldDB" id="A0A397MKS5"/>
<sequence>MTRFGTSLIGLGLLASLAAQAEETTYYAYSEFADVMSCDAKIEVPTLGLRKADGTLPNRTVHDCRPYGNSTPSSKPMPFINRQTGERFVQNAPGTLSLQCGAHGCALQNQVLGYTQGALVGEGTPGNYYVENGWYLGYDSQGKTVAYRNDVGPAQGQAPYGTSKPRPAKYGKEACFDDEIESIQAEEPNYPISFDMMNEIRAECGLPPEE</sequence>
<evidence type="ECO:0008006" key="4">
    <source>
        <dbReference type="Google" id="ProtNLM"/>
    </source>
</evidence>
<evidence type="ECO:0000256" key="1">
    <source>
        <dbReference type="SAM" id="SignalP"/>
    </source>
</evidence>
<name>A0A397MKS5_ECTOL</name>
<feature type="chain" id="PRO_5017340403" description="Lipoprotein" evidence="1">
    <location>
        <begin position="22"/>
        <end position="210"/>
    </location>
</feature>
<comment type="caution">
    <text evidence="2">The sequence shown here is derived from an EMBL/GenBank/DDBJ whole genome shotgun (WGS) entry which is preliminary data.</text>
</comment>